<name>A0A1G4KF76_9SACH</name>
<dbReference type="InterPro" id="IPR001623">
    <property type="entry name" value="DnaJ_domain"/>
</dbReference>
<dbReference type="PRINTS" id="PR00625">
    <property type="entry name" value="JDOMAIN"/>
</dbReference>
<keyword evidence="3" id="KW-0963">Cytoplasm</keyword>
<evidence type="ECO:0000313" key="7">
    <source>
        <dbReference type="EMBL" id="SCV03148.1"/>
    </source>
</evidence>
<dbReference type="GO" id="GO:0000390">
    <property type="term" value="P:spliceosomal complex disassembly"/>
    <property type="evidence" value="ECO:0007669"/>
    <property type="project" value="TreeGrafter"/>
</dbReference>
<accession>A0A1G4KF76</accession>
<dbReference type="EMBL" id="LT598453">
    <property type="protein sequence ID" value="SCV03148.1"/>
    <property type="molecule type" value="Genomic_DNA"/>
</dbReference>
<reference evidence="8" key="1">
    <citation type="submission" date="2016-03" db="EMBL/GenBank/DDBJ databases">
        <authorList>
            <person name="Devillers Hugo."/>
        </authorList>
    </citation>
    <scope>NUCLEOTIDE SEQUENCE [LARGE SCALE GENOMIC DNA]</scope>
</reference>
<evidence type="ECO:0000256" key="4">
    <source>
        <dbReference type="ARBA" id="ARBA00023186"/>
    </source>
</evidence>
<dbReference type="SUPFAM" id="SSF46565">
    <property type="entry name" value="Chaperone J-domain"/>
    <property type="match status" value="1"/>
</dbReference>
<keyword evidence="8" id="KW-1185">Reference proteome</keyword>
<dbReference type="Gene3D" id="1.10.287.110">
    <property type="entry name" value="DnaJ domain"/>
    <property type="match status" value="1"/>
</dbReference>
<sequence>MDISTALRDRIDLYEALNIIVRTSEELSKVSVTQIKRNFRQQALKYHPDKNPDNSDAVSRFYLMDVAVKLLSDPESRRSYDQWYIQTFLKQKNLESNREQQRLKLVLREKASISPVTKVHDTTDFEEYGHFLRKLKHFKIPYGDWKNFDKYPKTFGHKFQDSCSLRFELSNNKVLQDKGRLEEMLSRTFEVKIIELSFSSRNNYVHDHSIVAYATLATIDDTLRVLSQWESKANHKQSSKTLWSYLEDVSSKVPPSAFKFDGCDTLSPRIREMLANEPIIID</sequence>
<dbReference type="SMART" id="SM00271">
    <property type="entry name" value="DnaJ"/>
    <property type="match status" value="1"/>
</dbReference>
<dbReference type="CDD" id="cd06257">
    <property type="entry name" value="DnaJ"/>
    <property type="match status" value="1"/>
</dbReference>
<evidence type="ECO:0000256" key="1">
    <source>
        <dbReference type="ARBA" id="ARBA00004123"/>
    </source>
</evidence>
<dbReference type="AlphaFoldDB" id="A0A1G4KF76"/>
<feature type="domain" description="J" evidence="6">
    <location>
        <begin position="12"/>
        <end position="84"/>
    </location>
</feature>
<dbReference type="PANTHER" id="PTHR44313">
    <property type="entry name" value="DNAJ HOMOLOG SUBFAMILY C MEMBER 17"/>
    <property type="match status" value="1"/>
</dbReference>
<evidence type="ECO:0000259" key="6">
    <source>
        <dbReference type="PROSITE" id="PS50076"/>
    </source>
</evidence>
<proteinExistence type="predicted"/>
<keyword evidence="5" id="KW-0539">Nucleus</keyword>
<dbReference type="PANTHER" id="PTHR44313:SF1">
    <property type="entry name" value="DNAJ HOMOLOG SUBFAMILY C MEMBER 17"/>
    <property type="match status" value="1"/>
</dbReference>
<dbReference type="PROSITE" id="PS50076">
    <property type="entry name" value="DNAJ_2"/>
    <property type="match status" value="1"/>
</dbReference>
<dbReference type="InterPro" id="IPR036869">
    <property type="entry name" value="J_dom_sf"/>
</dbReference>
<keyword evidence="4" id="KW-0143">Chaperone</keyword>
<dbReference type="GO" id="GO:0005737">
    <property type="term" value="C:cytoplasm"/>
    <property type="evidence" value="ECO:0007669"/>
    <property type="project" value="UniProtKB-SubCell"/>
</dbReference>
<evidence type="ECO:0000256" key="2">
    <source>
        <dbReference type="ARBA" id="ARBA00004496"/>
    </source>
</evidence>
<dbReference type="Proteomes" id="UP000189911">
    <property type="component" value="Chromosome G"/>
</dbReference>
<evidence type="ECO:0000256" key="5">
    <source>
        <dbReference type="ARBA" id="ARBA00023242"/>
    </source>
</evidence>
<gene>
    <name evidence="7" type="ORF">LANO_0G02432G</name>
</gene>
<evidence type="ECO:0000256" key="3">
    <source>
        <dbReference type="ARBA" id="ARBA00022490"/>
    </source>
</evidence>
<organism evidence="7 8">
    <name type="scientific">Lachancea nothofagi CBS 11611</name>
    <dbReference type="NCBI Taxonomy" id="1266666"/>
    <lineage>
        <taxon>Eukaryota</taxon>
        <taxon>Fungi</taxon>
        <taxon>Dikarya</taxon>
        <taxon>Ascomycota</taxon>
        <taxon>Saccharomycotina</taxon>
        <taxon>Saccharomycetes</taxon>
        <taxon>Saccharomycetales</taxon>
        <taxon>Saccharomycetaceae</taxon>
        <taxon>Lachancea</taxon>
    </lineage>
</organism>
<dbReference type="OrthoDB" id="436519at2759"/>
<dbReference type="GO" id="GO:0005681">
    <property type="term" value="C:spliceosomal complex"/>
    <property type="evidence" value="ECO:0007669"/>
    <property type="project" value="TreeGrafter"/>
</dbReference>
<evidence type="ECO:0000313" key="8">
    <source>
        <dbReference type="Proteomes" id="UP000189911"/>
    </source>
</evidence>
<comment type="subcellular location">
    <subcellularLocation>
        <location evidence="2">Cytoplasm</location>
    </subcellularLocation>
    <subcellularLocation>
        <location evidence="1">Nucleus</location>
    </subcellularLocation>
</comment>
<dbReference type="Pfam" id="PF00226">
    <property type="entry name" value="DnaJ"/>
    <property type="match status" value="1"/>
</dbReference>
<protein>
    <submittedName>
        <fullName evidence="7">LANO_0G02432g1_1</fullName>
    </submittedName>
</protein>
<dbReference type="InterPro" id="IPR052094">
    <property type="entry name" value="Pre-mRNA-splicing_ERAD"/>
</dbReference>